<feature type="domain" description="DDE-1" evidence="1">
    <location>
        <begin position="129"/>
        <end position="185"/>
    </location>
</feature>
<reference evidence="2 3" key="1">
    <citation type="submission" date="2017-10" db="EMBL/GenBank/DDBJ databases">
        <title>Development of genomic resources for the powdery mildew, Erysiphe pulchra.</title>
        <authorList>
            <person name="Wadl P.A."/>
            <person name="Mack B.M."/>
            <person name="Moore G."/>
            <person name="Beltz S.B."/>
        </authorList>
    </citation>
    <scope>NUCLEOTIDE SEQUENCE [LARGE SCALE GENOMIC DNA]</scope>
    <source>
        <strain evidence="2">Cflorida</strain>
    </source>
</reference>
<evidence type="ECO:0000259" key="1">
    <source>
        <dbReference type="Pfam" id="PF03184"/>
    </source>
</evidence>
<accession>A0A2S4PTH8</accession>
<sequence length="349" mass="40008">MVIVDIITSMRNLDLPVGFPGRGKESNIDKTGPRIGCPLAEKDIVPSSFGELYTRSPEDRTSTTLIEIVNPDGGLIPPFFKVPGEKLMNSWAHKKLDDDSWILTIPKEYIKNEAMKEYLDHFIQYSKSDGHICHRSEEFLLKAEQINIHLQVLPSHEIHALQPLDVYVFRQWKNFQNKSILKALRELDYDYSISPLFRDVSGFRKEALKEKTIKSAFKKSGMLPINYNNVLLSRSCYVGQQGKSNFRKRRHDEIESEQPSQPTEYNIRPETNYEAAMLINEQRELRWPLEDGSSDIEISLGTQYLDPLASPFDSEYEGDDQDQNNLRADVESLVGSVGLPHQKTILFTS</sequence>
<dbReference type="Proteomes" id="UP000237438">
    <property type="component" value="Unassembled WGS sequence"/>
</dbReference>
<dbReference type="Pfam" id="PF03184">
    <property type="entry name" value="DDE_1"/>
    <property type="match status" value="1"/>
</dbReference>
<protein>
    <recommendedName>
        <fullName evidence="1">DDE-1 domain-containing protein</fullName>
    </recommendedName>
</protein>
<dbReference type="EMBL" id="PEDP01000635">
    <property type="protein sequence ID" value="POS85348.1"/>
    <property type="molecule type" value="Genomic_DNA"/>
</dbReference>
<comment type="caution">
    <text evidence="2">The sequence shown here is derived from an EMBL/GenBank/DDBJ whole genome shotgun (WGS) entry which is preliminary data.</text>
</comment>
<proteinExistence type="predicted"/>
<gene>
    <name evidence="2" type="ORF">EPUL_003094</name>
</gene>
<name>A0A2S4PTH8_9PEZI</name>
<evidence type="ECO:0000313" key="2">
    <source>
        <dbReference type="EMBL" id="POS85348.1"/>
    </source>
</evidence>
<dbReference type="InterPro" id="IPR004875">
    <property type="entry name" value="DDE_SF_endonuclease_dom"/>
</dbReference>
<organism evidence="2 3">
    <name type="scientific">Erysiphe pulchra</name>
    <dbReference type="NCBI Taxonomy" id="225359"/>
    <lineage>
        <taxon>Eukaryota</taxon>
        <taxon>Fungi</taxon>
        <taxon>Dikarya</taxon>
        <taxon>Ascomycota</taxon>
        <taxon>Pezizomycotina</taxon>
        <taxon>Leotiomycetes</taxon>
        <taxon>Erysiphales</taxon>
        <taxon>Erysiphaceae</taxon>
        <taxon>Erysiphe</taxon>
    </lineage>
</organism>
<keyword evidence="3" id="KW-1185">Reference proteome</keyword>
<dbReference type="AlphaFoldDB" id="A0A2S4PTH8"/>
<dbReference type="GO" id="GO:0003676">
    <property type="term" value="F:nucleic acid binding"/>
    <property type="evidence" value="ECO:0007669"/>
    <property type="project" value="InterPro"/>
</dbReference>
<evidence type="ECO:0000313" key="3">
    <source>
        <dbReference type="Proteomes" id="UP000237438"/>
    </source>
</evidence>
<dbReference type="STRING" id="225359.A0A2S4PTH8"/>
<dbReference type="OrthoDB" id="3562866at2759"/>